<name>F3PTB5_9BACE</name>
<dbReference type="EMBL" id="AFBN01000036">
    <property type="protein sequence ID" value="EGF56840.1"/>
    <property type="molecule type" value="Genomic_DNA"/>
</dbReference>
<protein>
    <submittedName>
        <fullName evidence="1">Conserved domain protein</fullName>
    </submittedName>
</protein>
<evidence type="ECO:0000313" key="1">
    <source>
        <dbReference type="EMBL" id="EGF56840.1"/>
    </source>
</evidence>
<evidence type="ECO:0000313" key="2">
    <source>
        <dbReference type="Proteomes" id="UP000003416"/>
    </source>
</evidence>
<sequence>MNDGIAGHAYADFFPVAENFGQAGGAVQYEGEGSGQIAFHQFERAVIDLGIFADTAQIITDDGKVVLLRIDVLQPADAFDGAFLQSVAADGIHGIGGIDDDSSVIQDIDYPLQVGGIVIFFIKFQKHGRAGFDVIVVRR</sequence>
<gene>
    <name evidence="1" type="ORF">HMPREF9446_01983</name>
</gene>
<reference evidence="1 2" key="1">
    <citation type="submission" date="2011-02" db="EMBL/GenBank/DDBJ databases">
        <authorList>
            <person name="Weinstock G."/>
            <person name="Sodergren E."/>
            <person name="Clifton S."/>
            <person name="Fulton L."/>
            <person name="Fulton B."/>
            <person name="Courtney L."/>
            <person name="Fronick C."/>
            <person name="Harrison M."/>
            <person name="Strong C."/>
            <person name="Farmer C."/>
            <person name="Delahaunty K."/>
            <person name="Markovic C."/>
            <person name="Hall O."/>
            <person name="Minx P."/>
            <person name="Tomlinson C."/>
            <person name="Mitreva M."/>
            <person name="Hou S."/>
            <person name="Chen J."/>
            <person name="Wollam A."/>
            <person name="Pepin K.H."/>
            <person name="Johnson M."/>
            <person name="Bhonagiri V."/>
            <person name="Zhang X."/>
            <person name="Suruliraj S."/>
            <person name="Warren W."/>
            <person name="Chinwalla A."/>
            <person name="Mardis E.R."/>
            <person name="Wilson R.K."/>
        </authorList>
    </citation>
    <scope>NUCLEOTIDE SEQUENCE [LARGE SCALE GENOMIC DNA]</scope>
    <source>
        <strain evidence="1 2">YIT 12057</strain>
    </source>
</reference>
<dbReference type="Proteomes" id="UP000003416">
    <property type="component" value="Unassembled WGS sequence"/>
</dbReference>
<proteinExistence type="predicted"/>
<dbReference type="AlphaFoldDB" id="F3PTB5"/>
<organism evidence="1 2">
    <name type="scientific">Bacteroides fluxus YIT 12057</name>
    <dbReference type="NCBI Taxonomy" id="763034"/>
    <lineage>
        <taxon>Bacteria</taxon>
        <taxon>Pseudomonadati</taxon>
        <taxon>Bacteroidota</taxon>
        <taxon>Bacteroidia</taxon>
        <taxon>Bacteroidales</taxon>
        <taxon>Bacteroidaceae</taxon>
        <taxon>Bacteroides</taxon>
    </lineage>
</organism>
<comment type="caution">
    <text evidence="1">The sequence shown here is derived from an EMBL/GenBank/DDBJ whole genome shotgun (WGS) entry which is preliminary data.</text>
</comment>
<dbReference type="HOGENOM" id="CLU_1841102_0_0_10"/>
<accession>F3PTB5</accession>
<keyword evidence="2" id="KW-1185">Reference proteome</keyword>